<dbReference type="InterPro" id="IPR006135">
    <property type="entry name" value="T3SS_substrate_exporter"/>
</dbReference>
<dbReference type="NCBIfam" id="TIGR01404">
    <property type="entry name" value="FlhB_rel_III"/>
    <property type="match status" value="1"/>
</dbReference>
<feature type="transmembrane region" description="Helical" evidence="9">
    <location>
        <begin position="144"/>
        <end position="162"/>
    </location>
</feature>
<dbReference type="EMBL" id="BAABFL010000481">
    <property type="protein sequence ID" value="GAA4652823.1"/>
    <property type="molecule type" value="Genomic_DNA"/>
</dbReference>
<comment type="caution">
    <text evidence="10">The sequence shown here is derived from an EMBL/GenBank/DDBJ whole genome shotgun (WGS) entry which is preliminary data.</text>
</comment>
<evidence type="ECO:0000256" key="9">
    <source>
        <dbReference type="SAM" id="Phobius"/>
    </source>
</evidence>
<keyword evidence="3" id="KW-1003">Cell membrane</keyword>
<evidence type="ECO:0000313" key="11">
    <source>
        <dbReference type="Proteomes" id="UP001500604"/>
    </source>
</evidence>
<sequence>MSGQSSSEKTEQPTPKKLRDARQKGQVAKSKEVASTATILLVVATLWALSDWYLVMFQEILLYPAEFYNLEFKEAFRLVAEGLLHKMLMMLAPLVAVAAFAAILGNVMQFGFLIAFESIKPDIKKIDPVQGAKKIFSIKNLVELLKSIIKIVFLSFVVYYVIKNSLPDMVNMPWCGSRCILPVLAALLKKLMIFSIIAFIVISIADFMFEKWNFTKEQRMTKDEVKKEYKEMDGNPEIKQKRKEIHQEIINSDEGVKKSDVVIKNPTHIAVGLYYDREKTPLPVVTSMGKRGQAAFILKVAEQNNIPVMENVALARALFSQTEIGAFIPSDLIGPVAEVFRWVQQLKQQQGDNGDA</sequence>
<organism evidence="10 11">
    <name type="scientific">Kistimonas scapharcae</name>
    <dbReference type="NCBI Taxonomy" id="1036133"/>
    <lineage>
        <taxon>Bacteria</taxon>
        <taxon>Pseudomonadati</taxon>
        <taxon>Pseudomonadota</taxon>
        <taxon>Gammaproteobacteria</taxon>
        <taxon>Oceanospirillales</taxon>
        <taxon>Endozoicomonadaceae</taxon>
        <taxon>Kistimonas</taxon>
    </lineage>
</organism>
<gene>
    <name evidence="10" type="primary">yscU</name>
    <name evidence="10" type="ORF">GCM10023116_51070</name>
</gene>
<feature type="transmembrane region" description="Helical" evidence="9">
    <location>
        <begin position="33"/>
        <end position="55"/>
    </location>
</feature>
<evidence type="ECO:0000256" key="2">
    <source>
        <dbReference type="ARBA" id="ARBA00010690"/>
    </source>
</evidence>
<keyword evidence="4 9" id="KW-0812">Transmembrane</keyword>
<evidence type="ECO:0000256" key="3">
    <source>
        <dbReference type="ARBA" id="ARBA00022475"/>
    </source>
</evidence>
<dbReference type="Gene3D" id="3.40.1690.10">
    <property type="entry name" value="secretion proteins EscU"/>
    <property type="match status" value="1"/>
</dbReference>
<reference evidence="11" key="1">
    <citation type="journal article" date="2019" name="Int. J. Syst. Evol. Microbiol.">
        <title>The Global Catalogue of Microorganisms (GCM) 10K type strain sequencing project: providing services to taxonomists for standard genome sequencing and annotation.</title>
        <authorList>
            <consortium name="The Broad Institute Genomics Platform"/>
            <consortium name="The Broad Institute Genome Sequencing Center for Infectious Disease"/>
            <person name="Wu L."/>
            <person name="Ma J."/>
        </authorList>
    </citation>
    <scope>NUCLEOTIDE SEQUENCE [LARGE SCALE GENOMIC DNA]</scope>
    <source>
        <strain evidence="11">JCM 17805</strain>
    </source>
</reference>
<feature type="transmembrane region" description="Helical" evidence="9">
    <location>
        <begin position="91"/>
        <end position="116"/>
    </location>
</feature>
<proteinExistence type="inferred from homology"/>
<dbReference type="PANTHER" id="PTHR30531:SF14">
    <property type="entry name" value="SURFACE PRESENTATION OF ANTIGENS PROTEIN SPAS"/>
    <property type="match status" value="1"/>
</dbReference>
<keyword evidence="7 9" id="KW-0472">Membrane</keyword>
<dbReference type="Proteomes" id="UP001500604">
    <property type="component" value="Unassembled WGS sequence"/>
</dbReference>
<evidence type="ECO:0000256" key="1">
    <source>
        <dbReference type="ARBA" id="ARBA00004651"/>
    </source>
</evidence>
<evidence type="ECO:0000256" key="5">
    <source>
        <dbReference type="ARBA" id="ARBA00022989"/>
    </source>
</evidence>
<dbReference type="PRINTS" id="PR00950">
    <property type="entry name" value="TYPE3IMSPROT"/>
</dbReference>
<evidence type="ECO:0000256" key="4">
    <source>
        <dbReference type="ARBA" id="ARBA00022692"/>
    </source>
</evidence>
<feature type="region of interest" description="Disordered" evidence="8">
    <location>
        <begin position="1"/>
        <end position="25"/>
    </location>
</feature>
<accession>A0ABP8VB63</accession>
<evidence type="ECO:0000256" key="7">
    <source>
        <dbReference type="ARBA" id="ARBA00023136"/>
    </source>
</evidence>
<name>A0ABP8VB63_9GAMM</name>
<dbReference type="PANTHER" id="PTHR30531">
    <property type="entry name" value="FLAGELLAR BIOSYNTHETIC PROTEIN FLHB"/>
    <property type="match status" value="1"/>
</dbReference>
<keyword evidence="11" id="KW-1185">Reference proteome</keyword>
<dbReference type="Pfam" id="PF01312">
    <property type="entry name" value="Bac_export_2"/>
    <property type="match status" value="1"/>
</dbReference>
<feature type="transmembrane region" description="Helical" evidence="9">
    <location>
        <begin position="191"/>
        <end position="209"/>
    </location>
</feature>
<keyword evidence="6" id="KW-0843">Virulence</keyword>
<evidence type="ECO:0000313" key="10">
    <source>
        <dbReference type="EMBL" id="GAA4652823.1"/>
    </source>
</evidence>
<dbReference type="InterPro" id="IPR029025">
    <property type="entry name" value="T3SS_substrate_exporter_C"/>
</dbReference>
<dbReference type="SUPFAM" id="SSF160544">
    <property type="entry name" value="EscU C-terminal domain-like"/>
    <property type="match status" value="1"/>
</dbReference>
<dbReference type="RefSeq" id="WP_345199471.1">
    <property type="nucleotide sequence ID" value="NZ_BAABFL010000481.1"/>
</dbReference>
<evidence type="ECO:0000256" key="8">
    <source>
        <dbReference type="SAM" id="MobiDB-lite"/>
    </source>
</evidence>
<comment type="subcellular location">
    <subcellularLocation>
        <location evidence="1">Cell membrane</location>
        <topology evidence="1">Multi-pass membrane protein</topology>
    </subcellularLocation>
</comment>
<evidence type="ECO:0000256" key="6">
    <source>
        <dbReference type="ARBA" id="ARBA00023026"/>
    </source>
</evidence>
<dbReference type="InterPro" id="IPR006307">
    <property type="entry name" value="BsaZ-like"/>
</dbReference>
<keyword evidence="5 9" id="KW-1133">Transmembrane helix</keyword>
<protein>
    <submittedName>
        <fullName evidence="10">Type III secretion system export apparatus switch protein YscU</fullName>
    </submittedName>
</protein>
<comment type="similarity">
    <text evidence="2">Belongs to the type III secretion exporter family.</text>
</comment>